<dbReference type="InterPro" id="IPR009100">
    <property type="entry name" value="AcylCoA_DH/oxidase_NM_dom_sf"/>
</dbReference>
<comment type="similarity">
    <text evidence="4">Belongs to the acyl-CoA oxidase family.</text>
</comment>
<feature type="domain" description="Acyl-coenzyme A oxidase N-terminal" evidence="12">
    <location>
        <begin position="1"/>
        <end position="68"/>
    </location>
</feature>
<dbReference type="GO" id="GO:0055088">
    <property type="term" value="P:lipid homeostasis"/>
    <property type="evidence" value="ECO:0007669"/>
    <property type="project" value="TreeGrafter"/>
</dbReference>
<evidence type="ECO:0000256" key="9">
    <source>
        <dbReference type="ARBA" id="ARBA00023098"/>
    </source>
</evidence>
<evidence type="ECO:0000256" key="5">
    <source>
        <dbReference type="ARBA" id="ARBA00022630"/>
    </source>
</evidence>
<dbReference type="GO" id="GO:0003997">
    <property type="term" value="F:acyl-CoA oxidase activity"/>
    <property type="evidence" value="ECO:0007669"/>
    <property type="project" value="InterPro"/>
</dbReference>
<dbReference type="InterPro" id="IPR006091">
    <property type="entry name" value="Acyl-CoA_Oxase/DH_mid-dom"/>
</dbReference>
<evidence type="ECO:0008006" key="15">
    <source>
        <dbReference type="Google" id="ProtNLM"/>
    </source>
</evidence>
<evidence type="ECO:0000259" key="12">
    <source>
        <dbReference type="Pfam" id="PF14749"/>
    </source>
</evidence>
<dbReference type="GO" id="GO:0071949">
    <property type="term" value="F:FAD binding"/>
    <property type="evidence" value="ECO:0007669"/>
    <property type="project" value="InterPro"/>
</dbReference>
<protein>
    <recommendedName>
        <fullName evidence="15">Acyl-coenzyme A oxidase N-terminal domain-containing protein</fullName>
    </recommendedName>
</protein>
<dbReference type="Gene3D" id="1.10.540.10">
    <property type="entry name" value="Acyl-CoA dehydrogenase/oxidase, N-terminal domain"/>
    <property type="match status" value="1"/>
</dbReference>
<evidence type="ECO:0000256" key="4">
    <source>
        <dbReference type="ARBA" id="ARBA00006288"/>
    </source>
</evidence>
<evidence type="ECO:0000313" key="13">
    <source>
        <dbReference type="EnsemblMetazoa" id="XP_011409362.1"/>
    </source>
</evidence>
<dbReference type="PANTHER" id="PTHR10909">
    <property type="entry name" value="ELECTRON TRANSPORT OXIDOREDUCTASE"/>
    <property type="match status" value="1"/>
</dbReference>
<evidence type="ECO:0000259" key="11">
    <source>
        <dbReference type="Pfam" id="PF02770"/>
    </source>
</evidence>
<evidence type="ECO:0000256" key="8">
    <source>
        <dbReference type="ARBA" id="ARBA00023002"/>
    </source>
</evidence>
<proteinExistence type="inferred from homology"/>
<dbReference type="Pfam" id="PF02770">
    <property type="entry name" value="Acyl-CoA_dh_M"/>
    <property type="match status" value="1"/>
</dbReference>
<keyword evidence="6" id="KW-0274">FAD</keyword>
<comment type="cofactor">
    <cofactor evidence="1">
        <name>FAD</name>
        <dbReference type="ChEBI" id="CHEBI:57692"/>
    </cofactor>
</comment>
<organism evidence="13 14">
    <name type="scientific">Amphimedon queenslandica</name>
    <name type="common">Sponge</name>
    <dbReference type="NCBI Taxonomy" id="400682"/>
    <lineage>
        <taxon>Eukaryota</taxon>
        <taxon>Metazoa</taxon>
        <taxon>Porifera</taxon>
        <taxon>Demospongiae</taxon>
        <taxon>Heteroscleromorpha</taxon>
        <taxon>Haplosclerida</taxon>
        <taxon>Niphatidae</taxon>
        <taxon>Amphimedon</taxon>
    </lineage>
</organism>
<reference evidence="14" key="1">
    <citation type="journal article" date="2010" name="Nature">
        <title>The Amphimedon queenslandica genome and the evolution of animal complexity.</title>
        <authorList>
            <person name="Srivastava M."/>
            <person name="Simakov O."/>
            <person name="Chapman J."/>
            <person name="Fahey B."/>
            <person name="Gauthier M.E."/>
            <person name="Mitros T."/>
            <person name="Richards G.S."/>
            <person name="Conaco C."/>
            <person name="Dacre M."/>
            <person name="Hellsten U."/>
            <person name="Larroux C."/>
            <person name="Putnam N.H."/>
            <person name="Stanke M."/>
            <person name="Adamska M."/>
            <person name="Darling A."/>
            <person name="Degnan S.M."/>
            <person name="Oakley T.H."/>
            <person name="Plachetzki D.C."/>
            <person name="Zhai Y."/>
            <person name="Adamski M."/>
            <person name="Calcino A."/>
            <person name="Cummins S.F."/>
            <person name="Goodstein D.M."/>
            <person name="Harris C."/>
            <person name="Jackson D.J."/>
            <person name="Leys S.P."/>
            <person name="Shu S."/>
            <person name="Woodcroft B.J."/>
            <person name="Vervoort M."/>
            <person name="Kosik K.S."/>
            <person name="Manning G."/>
            <person name="Degnan B.M."/>
            <person name="Rokhsar D.S."/>
        </authorList>
    </citation>
    <scope>NUCLEOTIDE SEQUENCE [LARGE SCALE GENOMIC DNA]</scope>
</reference>
<dbReference type="FunFam" id="2.40.110.10:FF:000003">
    <property type="entry name" value="Acyl-coenzyme A oxidase"/>
    <property type="match status" value="1"/>
</dbReference>
<evidence type="ECO:0000256" key="2">
    <source>
        <dbReference type="ARBA" id="ARBA00004275"/>
    </source>
</evidence>
<evidence type="ECO:0000256" key="3">
    <source>
        <dbReference type="ARBA" id="ARBA00004846"/>
    </source>
</evidence>
<keyword evidence="9" id="KW-0443">Lipid metabolism</keyword>
<name>A0AAN0ITG2_AMPQE</name>
<evidence type="ECO:0000256" key="6">
    <source>
        <dbReference type="ARBA" id="ARBA00022827"/>
    </source>
</evidence>
<keyword evidence="7" id="KW-0276">Fatty acid metabolism</keyword>
<dbReference type="Gene3D" id="2.40.110.10">
    <property type="entry name" value="Butyryl-CoA Dehydrogenase, subunit A, domain 2"/>
    <property type="match status" value="1"/>
</dbReference>
<dbReference type="Pfam" id="PF14749">
    <property type="entry name" value="Acyl-CoA_ox_N"/>
    <property type="match status" value="1"/>
</dbReference>
<keyword evidence="8" id="KW-0560">Oxidoreductase</keyword>
<evidence type="ECO:0000256" key="7">
    <source>
        <dbReference type="ARBA" id="ARBA00022832"/>
    </source>
</evidence>
<dbReference type="EnsemblMetazoa" id="XM_011411060.2">
    <property type="protein sequence ID" value="XP_011409362.1"/>
    <property type="gene ID" value="LOC100632349"/>
</dbReference>
<comment type="pathway">
    <text evidence="3">Lipid metabolism; peroxisomal fatty acid beta-oxidation.</text>
</comment>
<dbReference type="KEGG" id="aqu:100632349"/>
<dbReference type="InterPro" id="IPR046373">
    <property type="entry name" value="Acyl-CoA_Oxase/DH_mid-dom_sf"/>
</dbReference>
<dbReference type="InterPro" id="IPR037069">
    <property type="entry name" value="AcylCoA_DH/ox_N_sf"/>
</dbReference>
<dbReference type="InterPro" id="IPR029320">
    <property type="entry name" value="Acyl-CoA_ox_N"/>
</dbReference>
<comment type="subcellular location">
    <subcellularLocation>
        <location evidence="2">Peroxisome</location>
    </subcellularLocation>
</comment>
<dbReference type="InterPro" id="IPR012258">
    <property type="entry name" value="Acyl-CoA_oxidase"/>
</dbReference>
<evidence type="ECO:0000256" key="10">
    <source>
        <dbReference type="ARBA" id="ARBA00023140"/>
    </source>
</evidence>
<dbReference type="SUPFAM" id="SSF56645">
    <property type="entry name" value="Acyl-CoA dehydrogenase NM domain-like"/>
    <property type="match status" value="1"/>
</dbReference>
<dbReference type="GO" id="GO:0005777">
    <property type="term" value="C:peroxisome"/>
    <property type="evidence" value="ECO:0007669"/>
    <property type="project" value="UniProtKB-SubCell"/>
</dbReference>
<keyword evidence="5" id="KW-0285">Flavoprotein</keyword>
<dbReference type="PANTHER" id="PTHR10909:SF250">
    <property type="entry name" value="PEROXISOMAL ACYL-COENZYME A OXIDASE 1"/>
    <property type="match status" value="1"/>
</dbReference>
<accession>A0AAN0ITG2</accession>
<dbReference type="RefSeq" id="XP_011409362.1">
    <property type="nucleotide sequence ID" value="XM_011411060.2"/>
</dbReference>
<dbReference type="GeneID" id="100632349"/>
<reference evidence="13" key="2">
    <citation type="submission" date="2024-06" db="UniProtKB">
        <authorList>
            <consortium name="EnsemblMetazoa"/>
        </authorList>
    </citation>
    <scope>IDENTIFICATION</scope>
</reference>
<keyword evidence="14" id="KW-1185">Reference proteome</keyword>
<dbReference type="GO" id="GO:0033540">
    <property type="term" value="P:fatty acid beta-oxidation using acyl-CoA oxidase"/>
    <property type="evidence" value="ECO:0007669"/>
    <property type="project" value="TreeGrafter"/>
</dbReference>
<evidence type="ECO:0000256" key="1">
    <source>
        <dbReference type="ARBA" id="ARBA00001974"/>
    </source>
</evidence>
<evidence type="ECO:0000313" key="14">
    <source>
        <dbReference type="Proteomes" id="UP000007879"/>
    </source>
</evidence>
<dbReference type="Proteomes" id="UP000007879">
    <property type="component" value="Unassembled WGS sequence"/>
</dbReference>
<dbReference type="GO" id="GO:0005504">
    <property type="term" value="F:fatty acid binding"/>
    <property type="evidence" value="ECO:0007669"/>
    <property type="project" value="TreeGrafter"/>
</dbReference>
<sequence length="193" mass="21800">MRKSIHYIEALKSGKIKGRPDAYFYRTAINDDLPTVLHDSMFLPTIEGQCTEEQKEKWLKLASNYSIIGAYAQTELGHGTFIRGLETTATYDPSTEEFVLNSPTLTSMKWWPGTLGHTATHAVVVARLITKGKDEGIHLFIVQLRSLEDHRPLPGIKVGDIGPKFGYFGMDNGFLHMTNVRIPRDQMLMKYAQ</sequence>
<keyword evidence="10" id="KW-0576">Peroxisome</keyword>
<feature type="domain" description="Acyl-CoA oxidase/dehydrogenase middle" evidence="11">
    <location>
        <begin position="70"/>
        <end position="180"/>
    </location>
</feature>
<dbReference type="AlphaFoldDB" id="A0AAN0ITG2"/>